<accession>L8H8E4</accession>
<dbReference type="OMA" id="DMYTWGW"/>
<proteinExistence type="predicted"/>
<dbReference type="Proteomes" id="UP000011083">
    <property type="component" value="Unassembled WGS sequence"/>
</dbReference>
<keyword evidence="1" id="KW-0677">Repeat</keyword>
<dbReference type="EMBL" id="KB007900">
    <property type="protein sequence ID" value="ELR21774.1"/>
    <property type="molecule type" value="Genomic_DNA"/>
</dbReference>
<feature type="region of interest" description="Disordered" evidence="3">
    <location>
        <begin position="1"/>
        <end position="21"/>
    </location>
</feature>
<dbReference type="Pfam" id="PF25390">
    <property type="entry name" value="WD40_RLD"/>
    <property type="match status" value="1"/>
</dbReference>
<evidence type="ECO:0000256" key="1">
    <source>
        <dbReference type="ARBA" id="ARBA00022737"/>
    </source>
</evidence>
<dbReference type="SUPFAM" id="SSF50985">
    <property type="entry name" value="RCC1/BLIP-II"/>
    <property type="match status" value="1"/>
</dbReference>
<dbReference type="OrthoDB" id="18090at2759"/>
<evidence type="ECO:0000313" key="6">
    <source>
        <dbReference type="Proteomes" id="UP000011083"/>
    </source>
</evidence>
<dbReference type="InterPro" id="IPR000408">
    <property type="entry name" value="Reg_chr_condens"/>
</dbReference>
<dbReference type="Gene3D" id="2.130.10.30">
    <property type="entry name" value="Regulator of chromosome condensation 1/beta-lactamase-inhibitor protein II"/>
    <property type="match status" value="2"/>
</dbReference>
<feature type="repeat" description="RCC1" evidence="2">
    <location>
        <begin position="133"/>
        <end position="184"/>
    </location>
</feature>
<dbReference type="GeneID" id="14922687"/>
<dbReference type="InterPro" id="IPR051625">
    <property type="entry name" value="Signaling_Regulatory_Domain"/>
</dbReference>
<evidence type="ECO:0000313" key="5">
    <source>
        <dbReference type="EMBL" id="ELR21774.1"/>
    </source>
</evidence>
<dbReference type="InterPro" id="IPR058923">
    <property type="entry name" value="RCC1-like_dom"/>
</dbReference>
<dbReference type="PANTHER" id="PTHR22872">
    <property type="entry name" value="BTK-BINDING PROTEIN-RELATED"/>
    <property type="match status" value="1"/>
</dbReference>
<feature type="repeat" description="RCC1" evidence="2">
    <location>
        <begin position="237"/>
        <end position="289"/>
    </location>
</feature>
<organism evidence="5 6">
    <name type="scientific">Acanthamoeba castellanii (strain ATCC 30010 / Neff)</name>
    <dbReference type="NCBI Taxonomy" id="1257118"/>
    <lineage>
        <taxon>Eukaryota</taxon>
        <taxon>Amoebozoa</taxon>
        <taxon>Discosea</taxon>
        <taxon>Longamoebia</taxon>
        <taxon>Centramoebida</taxon>
        <taxon>Acanthamoebidae</taxon>
        <taxon>Acanthamoeba</taxon>
    </lineage>
</organism>
<dbReference type="KEGG" id="acan:ACA1_385510"/>
<gene>
    <name evidence="5" type="ORF">ACA1_385510</name>
</gene>
<feature type="repeat" description="RCC1" evidence="2">
    <location>
        <begin position="185"/>
        <end position="236"/>
    </location>
</feature>
<dbReference type="RefSeq" id="XP_004347156.1">
    <property type="nucleotide sequence ID" value="XM_004347106.1"/>
</dbReference>
<protein>
    <submittedName>
        <fullName evidence="5">Regulator of chromosome condensation (RCC1) repeat domain containing protein</fullName>
    </submittedName>
</protein>
<dbReference type="InterPro" id="IPR009091">
    <property type="entry name" value="RCC1/BLIP-II"/>
</dbReference>
<keyword evidence="6" id="KW-1185">Reference proteome</keyword>
<feature type="domain" description="RCC1-like" evidence="4">
    <location>
        <begin position="37"/>
        <end position="285"/>
    </location>
</feature>
<reference evidence="5 6" key="1">
    <citation type="journal article" date="2013" name="Genome Biol.">
        <title>Genome of Acanthamoeba castellanii highlights extensive lateral gene transfer and early evolution of tyrosine kinase signaling.</title>
        <authorList>
            <person name="Clarke M."/>
            <person name="Lohan A.J."/>
            <person name="Liu B."/>
            <person name="Lagkouvardos I."/>
            <person name="Roy S."/>
            <person name="Zafar N."/>
            <person name="Bertelli C."/>
            <person name="Schilde C."/>
            <person name="Kianianmomeni A."/>
            <person name="Burglin T.R."/>
            <person name="Frech C."/>
            <person name="Turcotte B."/>
            <person name="Kopec K.O."/>
            <person name="Synnott J.M."/>
            <person name="Choo C."/>
            <person name="Paponov I."/>
            <person name="Finkler A."/>
            <person name="Soon Heng Tan C."/>
            <person name="Hutchins A.P."/>
            <person name="Weinmeier T."/>
            <person name="Rattei T."/>
            <person name="Chu J.S."/>
            <person name="Gimenez G."/>
            <person name="Irimia M."/>
            <person name="Rigden D.J."/>
            <person name="Fitzpatrick D.A."/>
            <person name="Lorenzo-Morales J."/>
            <person name="Bateman A."/>
            <person name="Chiu C.H."/>
            <person name="Tang P."/>
            <person name="Hegemann P."/>
            <person name="Fromm H."/>
            <person name="Raoult D."/>
            <person name="Greub G."/>
            <person name="Miranda-Saavedra D."/>
            <person name="Chen N."/>
            <person name="Nash P."/>
            <person name="Ginger M.L."/>
            <person name="Horn M."/>
            <person name="Schaap P."/>
            <person name="Caler L."/>
            <person name="Loftus B."/>
        </authorList>
    </citation>
    <scope>NUCLEOTIDE SEQUENCE [LARGE SCALE GENOMIC DNA]</scope>
    <source>
        <strain evidence="5 6">Neff</strain>
    </source>
</reference>
<evidence type="ECO:0000256" key="2">
    <source>
        <dbReference type="PROSITE-ProRule" id="PRU00235"/>
    </source>
</evidence>
<feature type="repeat" description="RCC1" evidence="2">
    <location>
        <begin position="1"/>
        <end position="84"/>
    </location>
</feature>
<evidence type="ECO:0000256" key="3">
    <source>
        <dbReference type="SAM" id="MobiDB-lite"/>
    </source>
</evidence>
<dbReference type="PROSITE" id="PS50012">
    <property type="entry name" value="RCC1_3"/>
    <property type="match status" value="5"/>
</dbReference>
<name>L8H8E4_ACACF</name>
<dbReference type="AlphaFoldDB" id="L8H8E4"/>
<evidence type="ECO:0000259" key="4">
    <source>
        <dbReference type="Pfam" id="PF25390"/>
    </source>
</evidence>
<dbReference type="PROSITE" id="PS00626">
    <property type="entry name" value="RCC1_2"/>
    <property type="match status" value="1"/>
</dbReference>
<dbReference type="STRING" id="1257118.L8H8E4"/>
<dbReference type="PRINTS" id="PR00633">
    <property type="entry name" value="RCCNDNSATION"/>
</dbReference>
<sequence length="292" mass="30901">MVFSWGLGNGGQLGHHDEENGSFPREVSALRKKPSVIIAVGNGESGRLGLGNENCCNIPKRINIKKKVVGVSCGDEHSAVFTEANTVLTWGNGTGGRLGTGDEISRTQPVLPEHKVAQISCGSDWTAVLTLAGKVFTFGVGSYGKLGHGNDSNQLVPKLVEELDTERVVSLSCGADHMAALNIEGDVFTWGCGGNGRLGHGSERDSKKPVLVKGMNGLVALTVECGGYHMGVTTLDGELYMWGWNVYGQCGLGLHVENQLTPVLVEQLRGKRVLMVACGESHTMALVSNNSS</sequence>
<dbReference type="VEuPathDB" id="AmoebaDB:ACA1_385510"/>
<feature type="repeat" description="RCC1" evidence="2">
    <location>
        <begin position="85"/>
        <end position="132"/>
    </location>
</feature>